<dbReference type="PRINTS" id="PR00762">
    <property type="entry name" value="CLCHANNEL"/>
</dbReference>
<evidence type="ECO:0000256" key="2">
    <source>
        <dbReference type="ARBA" id="ARBA00022692"/>
    </source>
</evidence>
<feature type="transmembrane region" description="Helical" evidence="5">
    <location>
        <begin position="344"/>
        <end position="362"/>
    </location>
</feature>
<evidence type="ECO:0000313" key="6">
    <source>
        <dbReference type="EMBL" id="MCU6697544.1"/>
    </source>
</evidence>
<feature type="transmembrane region" description="Helical" evidence="5">
    <location>
        <begin position="403"/>
        <end position="420"/>
    </location>
</feature>
<name>A0ABT2RYY3_9FIRM</name>
<dbReference type="InterPro" id="IPR014743">
    <property type="entry name" value="Cl-channel_core"/>
</dbReference>
<dbReference type="InterPro" id="IPR001807">
    <property type="entry name" value="ClC"/>
</dbReference>
<organism evidence="6 7">
    <name type="scientific">Laedolimicola ammoniilytica</name>
    <dbReference type="NCBI Taxonomy" id="2981771"/>
    <lineage>
        <taxon>Bacteria</taxon>
        <taxon>Bacillati</taxon>
        <taxon>Bacillota</taxon>
        <taxon>Clostridia</taxon>
        <taxon>Lachnospirales</taxon>
        <taxon>Lachnospiraceae</taxon>
        <taxon>Laedolimicola</taxon>
    </lineage>
</organism>
<protein>
    <submittedName>
        <fullName evidence="6">Chloride channel protein</fullName>
    </submittedName>
</protein>
<accession>A0ABT2RYY3</accession>
<reference evidence="6 7" key="1">
    <citation type="journal article" date="2021" name="ISME Commun">
        <title>Automated analysis of genomic sequences facilitates high-throughput and comprehensive description of bacteria.</title>
        <authorList>
            <person name="Hitch T.C.A."/>
        </authorList>
    </citation>
    <scope>NUCLEOTIDE SEQUENCE [LARGE SCALE GENOMIC DNA]</scope>
    <source>
        <strain evidence="6 7">Sanger_04</strain>
    </source>
</reference>
<dbReference type="PANTHER" id="PTHR43427:SF12">
    <property type="entry name" value="CHLORIDE TRANSPORTER"/>
    <property type="match status" value="1"/>
</dbReference>
<keyword evidence="3 5" id="KW-1133">Transmembrane helix</keyword>
<dbReference type="Gene3D" id="1.10.3080.10">
    <property type="entry name" value="Clc chloride channel"/>
    <property type="match status" value="1"/>
</dbReference>
<gene>
    <name evidence="6" type="ORF">OCV63_11680</name>
</gene>
<feature type="transmembrane region" description="Helical" evidence="5">
    <location>
        <begin position="319"/>
        <end position="338"/>
    </location>
</feature>
<dbReference type="Pfam" id="PF00654">
    <property type="entry name" value="Voltage_CLC"/>
    <property type="match status" value="1"/>
</dbReference>
<feature type="transmembrane region" description="Helical" evidence="5">
    <location>
        <begin position="201"/>
        <end position="226"/>
    </location>
</feature>
<feature type="transmembrane region" description="Helical" evidence="5">
    <location>
        <begin position="279"/>
        <end position="298"/>
    </location>
</feature>
<sequence>MDEQKQNEIKTENTEELREGVLPQLENRFRITIWNRLVVLIKWLVFAALTGIALGLVGTAFGKGVSMATAFRMEHPWILYGLPFAGVLIVWMYQWERKQERSSTNMVLDAIHAEREIPLKTAPLIFISTILTHLFGGSAGREGAALQLGGSIGNFLGRILRIDENDRRVMIMAGMSAAFSALFGTPMAATVFSMEVVSVGIMHYAALVPCVVASYIAYGVACHFGLTGERFALGVLPELNPVNGFKIMVLGLCCAAVSILFCVVLHKTEELFAEKIQNAFVRPLVSGALIILLTLALGTTDYLGTGMQVVERAVVEQQVFWAAFLLKILFTAITLSGGFKGGEIVPTFFVGATFGCLMGQILHISPSLAGACGMAAVFCGVTNSPISSLLISLEMFGFEGAPFYFIAIAISYMQSGYYGLYRSQKIMYSKVKTKFINRNAKE</sequence>
<feature type="transmembrane region" description="Helical" evidence="5">
    <location>
        <begin position="247"/>
        <end position="267"/>
    </location>
</feature>
<keyword evidence="7" id="KW-1185">Reference proteome</keyword>
<feature type="transmembrane region" description="Helical" evidence="5">
    <location>
        <begin position="169"/>
        <end position="189"/>
    </location>
</feature>
<evidence type="ECO:0000256" key="5">
    <source>
        <dbReference type="SAM" id="Phobius"/>
    </source>
</evidence>
<dbReference type="RefSeq" id="WP_158364060.1">
    <property type="nucleotide sequence ID" value="NZ_JAOQKC010000015.1"/>
</dbReference>
<evidence type="ECO:0000256" key="3">
    <source>
        <dbReference type="ARBA" id="ARBA00022989"/>
    </source>
</evidence>
<dbReference type="EMBL" id="JAOQKC010000015">
    <property type="protein sequence ID" value="MCU6697544.1"/>
    <property type="molecule type" value="Genomic_DNA"/>
</dbReference>
<evidence type="ECO:0000256" key="1">
    <source>
        <dbReference type="ARBA" id="ARBA00004141"/>
    </source>
</evidence>
<keyword evidence="2 5" id="KW-0812">Transmembrane</keyword>
<proteinExistence type="predicted"/>
<evidence type="ECO:0000313" key="7">
    <source>
        <dbReference type="Proteomes" id="UP001652461"/>
    </source>
</evidence>
<dbReference type="SUPFAM" id="SSF81340">
    <property type="entry name" value="Clc chloride channel"/>
    <property type="match status" value="1"/>
</dbReference>
<comment type="caution">
    <text evidence="6">The sequence shown here is derived from an EMBL/GenBank/DDBJ whole genome shotgun (WGS) entry which is preliminary data.</text>
</comment>
<feature type="transmembrane region" description="Helical" evidence="5">
    <location>
        <begin position="37"/>
        <end position="57"/>
    </location>
</feature>
<comment type="subcellular location">
    <subcellularLocation>
        <location evidence="1">Membrane</location>
        <topology evidence="1">Multi-pass membrane protein</topology>
    </subcellularLocation>
</comment>
<feature type="transmembrane region" description="Helical" evidence="5">
    <location>
        <begin position="77"/>
        <end position="93"/>
    </location>
</feature>
<dbReference type="PANTHER" id="PTHR43427">
    <property type="entry name" value="CHLORIDE CHANNEL PROTEIN CLC-E"/>
    <property type="match status" value="1"/>
</dbReference>
<evidence type="ECO:0000256" key="4">
    <source>
        <dbReference type="ARBA" id="ARBA00023136"/>
    </source>
</evidence>
<keyword evidence="4 5" id="KW-0472">Membrane</keyword>
<dbReference type="InterPro" id="IPR050368">
    <property type="entry name" value="ClC-type_chloride_channel"/>
</dbReference>
<dbReference type="Proteomes" id="UP001652461">
    <property type="component" value="Unassembled WGS sequence"/>
</dbReference>